<dbReference type="NCBIfam" id="NF002747">
    <property type="entry name" value="PRK02759.1"/>
    <property type="match status" value="1"/>
</dbReference>
<evidence type="ECO:0000313" key="18">
    <source>
        <dbReference type="EMBL" id="SJM61149.1"/>
    </source>
</evidence>
<dbReference type="NCBIfam" id="TIGR03188">
    <property type="entry name" value="histidine_hisI"/>
    <property type="match status" value="1"/>
</dbReference>
<comment type="pathway">
    <text evidence="4 16">Amino-acid biosynthesis; L-histidine biosynthesis; L-histidine from 5-phospho-alpha-D-ribose 1-diphosphate: step 3/9.</text>
</comment>
<dbReference type="Pfam" id="PF01502">
    <property type="entry name" value="PRA-CH"/>
    <property type="match status" value="1"/>
</dbReference>
<proteinExistence type="inferred from homology"/>
<keyword evidence="12 16" id="KW-0378">Hydrolase</keyword>
<dbReference type="GO" id="GO:0004636">
    <property type="term" value="F:phosphoribosyl-ATP diphosphatase activity"/>
    <property type="evidence" value="ECO:0007669"/>
    <property type="project" value="UniProtKB-UniRule"/>
</dbReference>
<evidence type="ECO:0000256" key="8">
    <source>
        <dbReference type="ARBA" id="ARBA00009392"/>
    </source>
</evidence>
<dbReference type="InterPro" id="IPR021130">
    <property type="entry name" value="PRib-ATP_PPHydrolase-like"/>
</dbReference>
<dbReference type="EC" id="3.6.1.31" evidence="16"/>
<evidence type="ECO:0000256" key="1">
    <source>
        <dbReference type="ARBA" id="ARBA00000024"/>
    </source>
</evidence>
<evidence type="ECO:0000256" key="14">
    <source>
        <dbReference type="ARBA" id="ARBA00023102"/>
    </source>
</evidence>
<dbReference type="HAMAP" id="MF_01020">
    <property type="entry name" value="HisE"/>
    <property type="match status" value="1"/>
</dbReference>
<keyword evidence="9 16" id="KW-0963">Cytoplasm</keyword>
<dbReference type="FunFam" id="3.10.20.810:FF:000001">
    <property type="entry name" value="Histidine biosynthesis bifunctional protein HisIE"/>
    <property type="match status" value="1"/>
</dbReference>
<comment type="similarity">
    <text evidence="6 16">In the C-terminal section; belongs to the PRA-PH family.</text>
</comment>
<keyword evidence="15 16" id="KW-0511">Multifunctional enzyme</keyword>
<dbReference type="InterPro" id="IPR023019">
    <property type="entry name" value="His_synth_HisIE"/>
</dbReference>
<feature type="domain" description="Phosphoribosyl-AMP cyclohydrolase" evidence="17">
    <location>
        <begin position="33"/>
        <end position="104"/>
    </location>
</feature>
<dbReference type="GO" id="GO:0005737">
    <property type="term" value="C:cytoplasm"/>
    <property type="evidence" value="ECO:0007669"/>
    <property type="project" value="UniProtKB-SubCell"/>
</dbReference>
<keyword evidence="13 16" id="KW-0067">ATP-binding</keyword>
<evidence type="ECO:0000256" key="2">
    <source>
        <dbReference type="ARBA" id="ARBA00001460"/>
    </source>
</evidence>
<dbReference type="Pfam" id="PF01503">
    <property type="entry name" value="PRA-PH"/>
    <property type="match status" value="1"/>
</dbReference>
<dbReference type="GO" id="GO:0000105">
    <property type="term" value="P:L-histidine biosynthetic process"/>
    <property type="evidence" value="ECO:0007669"/>
    <property type="project" value="UniProtKB-UniRule"/>
</dbReference>
<evidence type="ECO:0000256" key="12">
    <source>
        <dbReference type="ARBA" id="ARBA00022801"/>
    </source>
</evidence>
<comment type="pathway">
    <text evidence="5 16">Amino-acid biosynthesis; L-histidine biosynthesis; L-histidine from 5-phospho-alpha-D-ribose 1-diphosphate: step 2/9.</text>
</comment>
<dbReference type="UniPathway" id="UPA00031">
    <property type="reaction ID" value="UER00007"/>
</dbReference>
<feature type="region of interest" description="Phosphoribosyl-AMP cyclohydrolase" evidence="16">
    <location>
        <begin position="1"/>
        <end position="114"/>
    </location>
</feature>
<comment type="similarity">
    <text evidence="7 16">In the N-terminal section; belongs to the PRA-CH family.</text>
</comment>
<dbReference type="CDD" id="cd11534">
    <property type="entry name" value="NTP-PPase_HisIE_like"/>
    <property type="match status" value="1"/>
</dbReference>
<gene>
    <name evidence="16" type="primary">hisI</name>
    <name evidence="16" type="synonym">hisIE</name>
    <name evidence="18" type="ORF">FM111_08060</name>
</gene>
<reference evidence="18 19" key="1">
    <citation type="submission" date="2017-02" db="EMBL/GenBank/DDBJ databases">
        <authorList>
            <person name="Peterson S.W."/>
        </authorList>
    </citation>
    <scope>NUCLEOTIDE SEQUENCE [LARGE SCALE GENOMIC DNA]</scope>
    <source>
        <strain evidence="18 19">3F5N</strain>
    </source>
</reference>
<evidence type="ECO:0000256" key="11">
    <source>
        <dbReference type="ARBA" id="ARBA00022741"/>
    </source>
</evidence>
<accession>A0A1R4FYZ6</accession>
<evidence type="ECO:0000256" key="6">
    <source>
        <dbReference type="ARBA" id="ARBA00007731"/>
    </source>
</evidence>
<dbReference type="InterPro" id="IPR038019">
    <property type="entry name" value="PRib_AMP_CycHydrolase_sf"/>
</dbReference>
<evidence type="ECO:0000256" key="5">
    <source>
        <dbReference type="ARBA" id="ARBA00005204"/>
    </source>
</evidence>
<dbReference type="Gene3D" id="3.10.20.810">
    <property type="entry name" value="Phosphoribosyl-AMP cyclohydrolase"/>
    <property type="match status" value="1"/>
</dbReference>
<dbReference type="InterPro" id="IPR008179">
    <property type="entry name" value="HisE"/>
</dbReference>
<feature type="region of interest" description="Phosphoribosyl-ATP pyrophosphohydrolase" evidence="16">
    <location>
        <begin position="115"/>
        <end position="213"/>
    </location>
</feature>
<comment type="catalytic activity">
    <reaction evidence="1 16">
        <text>1-(5-phospho-beta-D-ribosyl)-5'-AMP + H2O = 1-(5-phospho-beta-D-ribosyl)-5-[(5-phospho-beta-D-ribosylamino)methylideneamino]imidazole-4-carboxamide</text>
        <dbReference type="Rhea" id="RHEA:20049"/>
        <dbReference type="ChEBI" id="CHEBI:15377"/>
        <dbReference type="ChEBI" id="CHEBI:58435"/>
        <dbReference type="ChEBI" id="CHEBI:59457"/>
        <dbReference type="EC" id="3.5.4.19"/>
    </reaction>
</comment>
<dbReference type="GO" id="GO:0004635">
    <property type="term" value="F:phosphoribosyl-AMP cyclohydrolase activity"/>
    <property type="evidence" value="ECO:0007669"/>
    <property type="project" value="UniProtKB-UniRule"/>
</dbReference>
<evidence type="ECO:0000256" key="3">
    <source>
        <dbReference type="ARBA" id="ARBA00004496"/>
    </source>
</evidence>
<comment type="similarity">
    <text evidence="8">Belongs to the PRA-PH family.</text>
</comment>
<keyword evidence="10 16" id="KW-0028">Amino-acid biosynthesis</keyword>
<dbReference type="Proteomes" id="UP000195766">
    <property type="component" value="Unassembled WGS sequence"/>
</dbReference>
<organism evidence="18 19">
    <name type="scientific">Brevundimonas diminuta 3F5N</name>
    <dbReference type="NCBI Taxonomy" id="1255603"/>
    <lineage>
        <taxon>Bacteria</taxon>
        <taxon>Pseudomonadati</taxon>
        <taxon>Pseudomonadota</taxon>
        <taxon>Alphaproteobacteria</taxon>
        <taxon>Caulobacterales</taxon>
        <taxon>Caulobacteraceae</taxon>
        <taxon>Brevundimonas</taxon>
    </lineage>
</organism>
<dbReference type="InterPro" id="IPR002496">
    <property type="entry name" value="PRib_AMP_CycHydrolase_dom"/>
</dbReference>
<sequence length="213" mass="22708">MMAFDISKIDFAKGGGLIPAVVQDADTLQVLTLAYMDEAALRETLDSGQATFFSRSRGGRWRKGETSGDFLNVVSVTPDCDGDAVVVKVRPVGNACHLNRISCFGDEDAPGLGRIGRLERTIHVRAQADPNDSWTARLIAQGPKRAAQKVGEEGVETALAGAAGDDAELASEAADLIYHLLVLLHARDMVFQDVLDVLARRAEAATMKADGKG</sequence>
<dbReference type="EC" id="3.5.4.19" evidence="16"/>
<dbReference type="SUPFAM" id="SSF101386">
    <property type="entry name" value="all-alpha NTP pyrophosphatases"/>
    <property type="match status" value="1"/>
</dbReference>
<comment type="catalytic activity">
    <reaction evidence="2 16">
        <text>1-(5-phospho-beta-D-ribosyl)-ATP + H2O = 1-(5-phospho-beta-D-ribosyl)-5'-AMP + diphosphate + H(+)</text>
        <dbReference type="Rhea" id="RHEA:22828"/>
        <dbReference type="ChEBI" id="CHEBI:15377"/>
        <dbReference type="ChEBI" id="CHEBI:15378"/>
        <dbReference type="ChEBI" id="CHEBI:33019"/>
        <dbReference type="ChEBI" id="CHEBI:59457"/>
        <dbReference type="ChEBI" id="CHEBI:73183"/>
        <dbReference type="EC" id="3.6.1.31"/>
    </reaction>
</comment>
<evidence type="ECO:0000259" key="17">
    <source>
        <dbReference type="Pfam" id="PF01502"/>
    </source>
</evidence>
<dbReference type="PANTHER" id="PTHR42945:SF9">
    <property type="entry name" value="HISTIDINE BIOSYNTHESIS BIFUNCTIONAL PROTEIN HISIE"/>
    <property type="match status" value="1"/>
</dbReference>
<dbReference type="HAMAP" id="MF_01019">
    <property type="entry name" value="HisIE"/>
    <property type="match status" value="1"/>
</dbReference>
<name>A0A1R4FYZ6_BREDI</name>
<evidence type="ECO:0000313" key="19">
    <source>
        <dbReference type="Proteomes" id="UP000195766"/>
    </source>
</evidence>
<evidence type="ECO:0000256" key="15">
    <source>
        <dbReference type="ARBA" id="ARBA00023268"/>
    </source>
</evidence>
<dbReference type="EMBL" id="FUIE01000044">
    <property type="protein sequence ID" value="SJM61149.1"/>
    <property type="molecule type" value="Genomic_DNA"/>
</dbReference>
<dbReference type="Gene3D" id="1.10.287.1080">
    <property type="entry name" value="MazG-like"/>
    <property type="match status" value="1"/>
</dbReference>
<evidence type="ECO:0000256" key="16">
    <source>
        <dbReference type="HAMAP-Rule" id="MF_01019"/>
    </source>
</evidence>
<keyword evidence="14 16" id="KW-0368">Histidine biosynthesis</keyword>
<dbReference type="SUPFAM" id="SSF141734">
    <property type="entry name" value="HisI-like"/>
    <property type="match status" value="1"/>
</dbReference>
<dbReference type="GO" id="GO:0005524">
    <property type="term" value="F:ATP binding"/>
    <property type="evidence" value="ECO:0007669"/>
    <property type="project" value="UniProtKB-KW"/>
</dbReference>
<keyword evidence="11 16" id="KW-0547">Nucleotide-binding</keyword>
<evidence type="ECO:0000256" key="4">
    <source>
        <dbReference type="ARBA" id="ARBA00005169"/>
    </source>
</evidence>
<dbReference type="PANTHER" id="PTHR42945">
    <property type="entry name" value="HISTIDINE BIOSYNTHESIS BIFUNCTIONAL PROTEIN"/>
    <property type="match status" value="1"/>
</dbReference>
<evidence type="ECO:0000256" key="9">
    <source>
        <dbReference type="ARBA" id="ARBA00022490"/>
    </source>
</evidence>
<protein>
    <recommendedName>
        <fullName evidence="16">Histidine biosynthesis bifunctional protein HisIE</fullName>
    </recommendedName>
    <domain>
        <recommendedName>
            <fullName evidence="16">Phosphoribosyl-AMP cyclohydrolase</fullName>
            <shortName evidence="16">PRA-CH</shortName>
            <ecNumber evidence="16">3.5.4.19</ecNumber>
        </recommendedName>
    </domain>
    <domain>
        <recommendedName>
            <fullName evidence="16">Phosphoribosyl-ATP pyrophosphatase</fullName>
            <shortName evidence="16">PRA-PH</shortName>
            <ecNumber evidence="16">3.6.1.31</ecNumber>
        </recommendedName>
    </domain>
</protein>
<evidence type="ECO:0000256" key="7">
    <source>
        <dbReference type="ARBA" id="ARBA00008299"/>
    </source>
</evidence>
<dbReference type="AlphaFoldDB" id="A0A1R4FYZ6"/>
<comment type="subcellular location">
    <subcellularLocation>
        <location evidence="3 16">Cytoplasm</location>
    </subcellularLocation>
</comment>
<evidence type="ECO:0000256" key="10">
    <source>
        <dbReference type="ARBA" id="ARBA00022605"/>
    </source>
</evidence>
<evidence type="ECO:0000256" key="13">
    <source>
        <dbReference type="ARBA" id="ARBA00022840"/>
    </source>
</evidence>